<feature type="compositionally biased region" description="Low complexity" evidence="1">
    <location>
        <begin position="17"/>
        <end position="28"/>
    </location>
</feature>
<reference evidence="2" key="1">
    <citation type="submission" date="2017-08" db="EMBL/GenBank/DDBJ databases">
        <authorList>
            <person name="Polle J.E."/>
            <person name="Barry K."/>
            <person name="Cushman J."/>
            <person name="Schmutz J."/>
            <person name="Tran D."/>
            <person name="Hathwaick L.T."/>
            <person name="Yim W.C."/>
            <person name="Jenkins J."/>
            <person name="Mckie-Krisberg Z.M."/>
            <person name="Prochnik S."/>
            <person name="Lindquist E."/>
            <person name="Dockter R.B."/>
            <person name="Adam C."/>
            <person name="Molina H."/>
            <person name="Bunkerborg J."/>
            <person name="Jin E."/>
            <person name="Buchheim M."/>
            <person name="Magnuson J."/>
        </authorList>
    </citation>
    <scope>NUCLEOTIDE SEQUENCE</scope>
    <source>
        <strain evidence="2">CCAP 19/18</strain>
    </source>
</reference>
<proteinExistence type="predicted"/>
<evidence type="ECO:0000313" key="2">
    <source>
        <dbReference type="EMBL" id="KAF5828218.1"/>
    </source>
</evidence>
<name>A0ABQ7G0U0_DUNSA</name>
<evidence type="ECO:0000313" key="3">
    <source>
        <dbReference type="Proteomes" id="UP000815325"/>
    </source>
</evidence>
<evidence type="ECO:0000256" key="1">
    <source>
        <dbReference type="SAM" id="MobiDB-lite"/>
    </source>
</evidence>
<feature type="region of interest" description="Disordered" evidence="1">
    <location>
        <begin position="17"/>
        <end position="61"/>
    </location>
</feature>
<keyword evidence="3" id="KW-1185">Reference proteome</keyword>
<organism evidence="2 3">
    <name type="scientific">Dunaliella salina</name>
    <name type="common">Green alga</name>
    <name type="synonym">Protococcus salinus</name>
    <dbReference type="NCBI Taxonomy" id="3046"/>
    <lineage>
        <taxon>Eukaryota</taxon>
        <taxon>Viridiplantae</taxon>
        <taxon>Chlorophyta</taxon>
        <taxon>core chlorophytes</taxon>
        <taxon>Chlorophyceae</taxon>
        <taxon>CS clade</taxon>
        <taxon>Chlamydomonadales</taxon>
        <taxon>Dunaliellaceae</taxon>
        <taxon>Dunaliella</taxon>
    </lineage>
</organism>
<evidence type="ECO:0008006" key="4">
    <source>
        <dbReference type="Google" id="ProtNLM"/>
    </source>
</evidence>
<protein>
    <recommendedName>
        <fullName evidence="4">Encoded protein</fullName>
    </recommendedName>
</protein>
<gene>
    <name evidence="2" type="ORF">DUNSADRAFT_18011</name>
</gene>
<sequence>MPASGIYGGHDGAAGGAATSGYSKQGAAKAGGGGGSTSKRQQQLAGAKYGATGPSNNSKVANGLLVGQTTTLASLKLGATQAGQDQGGGAGMGGGTYKFKANNAGSKGGSKYISPYSLRHLAGGAAGMGAPGT</sequence>
<dbReference type="Proteomes" id="UP000815325">
    <property type="component" value="Unassembled WGS sequence"/>
</dbReference>
<dbReference type="EMBL" id="MU070340">
    <property type="protein sequence ID" value="KAF5828218.1"/>
    <property type="molecule type" value="Genomic_DNA"/>
</dbReference>
<accession>A0ABQ7G0U0</accession>
<comment type="caution">
    <text evidence="2">The sequence shown here is derived from an EMBL/GenBank/DDBJ whole genome shotgun (WGS) entry which is preliminary data.</text>
</comment>